<evidence type="ECO:0000256" key="9">
    <source>
        <dbReference type="RuleBase" id="RU363054"/>
    </source>
</evidence>
<dbReference type="InterPro" id="IPR011864">
    <property type="entry name" value="Phosphate_PstC"/>
</dbReference>
<comment type="caution">
    <text evidence="9">Lacks conserved residue(s) required for the propagation of feature annotation.</text>
</comment>
<evidence type="ECO:0000256" key="2">
    <source>
        <dbReference type="ARBA" id="ARBA00007069"/>
    </source>
</evidence>
<accession>A0ABM6JZQ4</accession>
<feature type="transmembrane region" description="Helical" evidence="8">
    <location>
        <begin position="126"/>
        <end position="147"/>
    </location>
</feature>
<feature type="transmembrane region" description="Helical" evidence="8">
    <location>
        <begin position="79"/>
        <end position="105"/>
    </location>
</feature>
<evidence type="ECO:0000256" key="3">
    <source>
        <dbReference type="ARBA" id="ARBA00022448"/>
    </source>
</evidence>
<keyword evidence="9" id="KW-0592">Phosphate transport</keyword>
<keyword evidence="3 8" id="KW-0813">Transport</keyword>
<reference evidence="11 12" key="1">
    <citation type="submission" date="2016-04" db="EMBL/GenBank/DDBJ databases">
        <title>Comparative Genomics and Epigenetics of Sporosarcina ureae.</title>
        <authorList>
            <person name="Oliver A.S."/>
            <person name="Cooper K.K."/>
        </authorList>
    </citation>
    <scope>NUCLEOTIDE SEQUENCE [LARGE SCALE GENOMIC DNA]</scope>
    <source>
        <strain evidence="11 12">S204</strain>
    </source>
</reference>
<dbReference type="Pfam" id="PF00528">
    <property type="entry name" value="BPD_transp_1"/>
    <property type="match status" value="1"/>
</dbReference>
<comment type="function">
    <text evidence="9">Part of the binding-protein-dependent transport system for phosphate; probably responsible for the translocation of the substrate across the membrane.</text>
</comment>
<feature type="domain" description="ABC transmembrane type-1" evidence="10">
    <location>
        <begin position="86"/>
        <end position="296"/>
    </location>
</feature>
<keyword evidence="7 8" id="KW-0472">Membrane</keyword>
<feature type="transmembrane region" description="Helical" evidence="8">
    <location>
        <begin position="159"/>
        <end position="181"/>
    </location>
</feature>
<dbReference type="Proteomes" id="UP000192486">
    <property type="component" value="Chromosome"/>
</dbReference>
<dbReference type="EMBL" id="CP015108">
    <property type="protein sequence ID" value="ARF15636.1"/>
    <property type="molecule type" value="Genomic_DNA"/>
</dbReference>
<dbReference type="SUPFAM" id="SSF161098">
    <property type="entry name" value="MetI-like"/>
    <property type="match status" value="1"/>
</dbReference>
<dbReference type="CDD" id="cd06261">
    <property type="entry name" value="TM_PBP2"/>
    <property type="match status" value="1"/>
</dbReference>
<keyword evidence="6 8" id="KW-1133">Transmembrane helix</keyword>
<proteinExistence type="inferred from homology"/>
<evidence type="ECO:0000256" key="4">
    <source>
        <dbReference type="ARBA" id="ARBA00022475"/>
    </source>
</evidence>
<evidence type="ECO:0000256" key="5">
    <source>
        <dbReference type="ARBA" id="ARBA00022692"/>
    </source>
</evidence>
<dbReference type="InterPro" id="IPR051124">
    <property type="entry name" value="Phosphate_Transport_Permease"/>
</dbReference>
<evidence type="ECO:0000256" key="6">
    <source>
        <dbReference type="ARBA" id="ARBA00022989"/>
    </source>
</evidence>
<evidence type="ECO:0000313" key="11">
    <source>
        <dbReference type="EMBL" id="ARF15636.1"/>
    </source>
</evidence>
<gene>
    <name evidence="11" type="ORF">SporoS204_02920</name>
</gene>
<dbReference type="NCBIfam" id="TIGR02138">
    <property type="entry name" value="phosphate_pstC"/>
    <property type="match status" value="1"/>
</dbReference>
<protein>
    <recommendedName>
        <fullName evidence="9">Phosphate transport system permease protein</fullName>
    </recommendedName>
</protein>
<dbReference type="InterPro" id="IPR000515">
    <property type="entry name" value="MetI-like"/>
</dbReference>
<name>A0ABM6JZQ4_SPOUR</name>
<dbReference type="Gene3D" id="1.10.3720.10">
    <property type="entry name" value="MetI-like"/>
    <property type="match status" value="1"/>
</dbReference>
<evidence type="ECO:0000256" key="1">
    <source>
        <dbReference type="ARBA" id="ARBA00004651"/>
    </source>
</evidence>
<organism evidence="11 12">
    <name type="scientific">Sporosarcina ureae</name>
    <dbReference type="NCBI Taxonomy" id="1571"/>
    <lineage>
        <taxon>Bacteria</taxon>
        <taxon>Bacillati</taxon>
        <taxon>Bacillota</taxon>
        <taxon>Bacilli</taxon>
        <taxon>Bacillales</taxon>
        <taxon>Caryophanaceae</taxon>
        <taxon>Sporosarcina</taxon>
    </lineage>
</organism>
<keyword evidence="5 8" id="KW-0812">Transmembrane</keyword>
<dbReference type="PANTHER" id="PTHR30425">
    <property type="entry name" value="PHOSPHATE TRANSPORT SYSTEM PERMEASE PROTEIN PST"/>
    <property type="match status" value="1"/>
</dbReference>
<dbReference type="PROSITE" id="PS50928">
    <property type="entry name" value="ABC_TM1"/>
    <property type="match status" value="1"/>
</dbReference>
<feature type="transmembrane region" description="Helical" evidence="8">
    <location>
        <begin position="20"/>
        <end position="44"/>
    </location>
</feature>
<evidence type="ECO:0000256" key="7">
    <source>
        <dbReference type="ARBA" id="ARBA00023136"/>
    </source>
</evidence>
<keyword evidence="4 9" id="KW-1003">Cell membrane</keyword>
<sequence length="305" mass="32304">MKETEHPLYRKSNKMRMERFGKGLTFLSVALAAAITAAILFLVFSKGLSTFIMNDGSVKDFFTGTTWNPAEVNSLGKPIIGALPFLVGSLAVTGISALLSAPLAIGAAIFMSEIAPKTGKRIMQPVIELLVGIPSVVYGFIGLTVVVPFLRDLFPGSGFGIAAGTIVLSVMILPTVTSLALDAIQAVPRSLREASLALGSTRWQMICEVVLKTAKPGLMMAVIFGMARAFGEALAVQMVIGNAAVIPHSLFEPASTLTSILTMGMGYTVMGQIENNALWSLALVLLLMSLFFTITVRMIGKGKSS</sequence>
<dbReference type="PANTHER" id="PTHR30425:SF2">
    <property type="entry name" value="ABC TRANSPORTER PERMEASE PROTEIN YQGH-RELATED"/>
    <property type="match status" value="1"/>
</dbReference>
<comment type="similarity">
    <text evidence="2 9">Belongs to the binding-protein-dependent transport system permease family. CysTW subfamily.</text>
</comment>
<dbReference type="InterPro" id="IPR035906">
    <property type="entry name" value="MetI-like_sf"/>
</dbReference>
<comment type="subcellular location">
    <subcellularLocation>
        <location evidence="1 8">Cell membrane</location>
        <topology evidence="1 8">Multi-pass membrane protein</topology>
    </subcellularLocation>
</comment>
<evidence type="ECO:0000313" key="12">
    <source>
        <dbReference type="Proteomes" id="UP000192486"/>
    </source>
</evidence>
<keyword evidence="12" id="KW-1185">Reference proteome</keyword>
<evidence type="ECO:0000256" key="8">
    <source>
        <dbReference type="RuleBase" id="RU363032"/>
    </source>
</evidence>
<evidence type="ECO:0000259" key="10">
    <source>
        <dbReference type="PROSITE" id="PS50928"/>
    </source>
</evidence>
<feature type="transmembrane region" description="Helical" evidence="8">
    <location>
        <begin position="277"/>
        <end position="299"/>
    </location>
</feature>